<name>A0ABT9HV59_9GAMM</name>
<dbReference type="Proteomes" id="UP001231109">
    <property type="component" value="Unassembled WGS sequence"/>
</dbReference>
<protein>
    <submittedName>
        <fullName evidence="1">Uncharacterized protein</fullName>
    </submittedName>
</protein>
<sequence length="76" mass="8722">MSQDNNVAVFDRFGWYWQPAAWLDNMSPQDALKATQQAINIQPLEQSMLRQAAEDEHQAAAMFTAQQDMLNSLYDD</sequence>
<proteinExistence type="predicted"/>
<evidence type="ECO:0000313" key="2">
    <source>
        <dbReference type="Proteomes" id="UP001231109"/>
    </source>
</evidence>
<keyword evidence="2" id="KW-1185">Reference proteome</keyword>
<comment type="caution">
    <text evidence="1">The sequence shown here is derived from an EMBL/GenBank/DDBJ whole genome shotgun (WGS) entry which is preliminary data.</text>
</comment>
<dbReference type="RefSeq" id="WP_305973850.1">
    <property type="nucleotide sequence ID" value="NZ_JAPJDZ010000005.1"/>
</dbReference>
<dbReference type="EMBL" id="JAPJDZ010000005">
    <property type="protein sequence ID" value="MDP5135012.1"/>
    <property type="molecule type" value="Genomic_DNA"/>
</dbReference>
<gene>
    <name evidence="1" type="ORF">ORJ04_03500</name>
</gene>
<accession>A0ABT9HV59</accession>
<reference evidence="1 2" key="1">
    <citation type="submission" date="2022-11" db="EMBL/GenBank/DDBJ databases">
        <title>Viruses from the air-sea interface of a natural surface slick.</title>
        <authorList>
            <person name="Rahlff J."/>
            <person name="Holmfeldt K."/>
        </authorList>
    </citation>
    <scope>NUCLEOTIDE SEQUENCE [LARGE SCALE GENOMIC DNA]</scope>
    <source>
        <strain evidence="1 2">SMS4</strain>
    </source>
</reference>
<evidence type="ECO:0000313" key="1">
    <source>
        <dbReference type="EMBL" id="MDP5135012.1"/>
    </source>
</evidence>
<organism evidence="1 2">
    <name type="scientific">Rheinheimera baltica</name>
    <dbReference type="NCBI Taxonomy" id="67576"/>
    <lineage>
        <taxon>Bacteria</taxon>
        <taxon>Pseudomonadati</taxon>
        <taxon>Pseudomonadota</taxon>
        <taxon>Gammaproteobacteria</taxon>
        <taxon>Chromatiales</taxon>
        <taxon>Chromatiaceae</taxon>
        <taxon>Rheinheimera</taxon>
    </lineage>
</organism>